<organism evidence="7 8">
    <name type="scientific">Hanseniaspora valbyensis NRRL Y-1626</name>
    <dbReference type="NCBI Taxonomy" id="766949"/>
    <lineage>
        <taxon>Eukaryota</taxon>
        <taxon>Fungi</taxon>
        <taxon>Dikarya</taxon>
        <taxon>Ascomycota</taxon>
        <taxon>Saccharomycotina</taxon>
        <taxon>Saccharomycetes</taxon>
        <taxon>Saccharomycodales</taxon>
        <taxon>Saccharomycodaceae</taxon>
        <taxon>Hanseniaspora</taxon>
    </lineage>
</organism>
<dbReference type="Pfam" id="PF24990">
    <property type="entry name" value="PAS_13"/>
    <property type="match status" value="1"/>
</dbReference>
<evidence type="ECO:0000313" key="8">
    <source>
        <dbReference type="Proteomes" id="UP000092321"/>
    </source>
</evidence>
<comment type="caution">
    <text evidence="7">The sequence shown here is derived from an EMBL/GenBank/DDBJ whole genome shotgun (WGS) entry which is preliminary data.</text>
</comment>
<sequence length="267" mass="30514">VYEHNLIGSELGNEFSTLNEFLNLLDPNQQQLEVYNSLNIPLANSKNTQAQASYTVSAKEKFFLTAAAPSAVLHAKERLTEVIKAKLDAGLLKPYDYSKGYDRIHDFLTESGASMVNKQRIYKVLNDLRPEYVKITSKLKSVELVLVEESFEVMLLSLERVFSTIATPSCCWRRTGEIYRGNQEFATLAGCDIEDLRDGRLTIYELMDEESYCKYFELFGYSSLKSLQKSILTHCNLKNRDVNCCFSFTIKRDEYNIPICIIGNFLP</sequence>
<evidence type="ECO:0000256" key="4">
    <source>
        <dbReference type="ARBA" id="ARBA00023163"/>
    </source>
</evidence>
<evidence type="ECO:0000313" key="7">
    <source>
        <dbReference type="EMBL" id="OBA28077.1"/>
    </source>
</evidence>
<keyword evidence="5" id="KW-0539">Nucleus</keyword>
<evidence type="ECO:0000259" key="6">
    <source>
        <dbReference type="Pfam" id="PF24990"/>
    </source>
</evidence>
<feature type="domain" description="ERT1/acuK family PAS" evidence="6">
    <location>
        <begin position="167"/>
        <end position="239"/>
    </location>
</feature>
<keyword evidence="4" id="KW-0804">Transcription</keyword>
<dbReference type="InterPro" id="IPR056751">
    <property type="entry name" value="PAS_13"/>
</dbReference>
<gene>
    <name evidence="7" type="ORF">HANVADRAFT_15312</name>
</gene>
<dbReference type="GO" id="GO:0005634">
    <property type="term" value="C:nucleus"/>
    <property type="evidence" value="ECO:0007669"/>
    <property type="project" value="UniProtKB-SubCell"/>
</dbReference>
<dbReference type="AlphaFoldDB" id="A0A1B7TH53"/>
<name>A0A1B7TH53_9ASCO</name>
<keyword evidence="8" id="KW-1185">Reference proteome</keyword>
<accession>A0A1B7TH53</accession>
<proteinExistence type="predicted"/>
<dbReference type="PANTHER" id="PTHR31986:SF7">
    <property type="entry name" value="REGULATOR OF DRUG SENSITIVITY 2"/>
    <property type="match status" value="1"/>
</dbReference>
<keyword evidence="2" id="KW-0479">Metal-binding</keyword>
<dbReference type="OrthoDB" id="65716at2759"/>
<evidence type="ECO:0000256" key="5">
    <source>
        <dbReference type="ARBA" id="ARBA00023242"/>
    </source>
</evidence>
<protein>
    <recommendedName>
        <fullName evidence="6">ERT1/acuK family PAS domain-containing protein</fullName>
    </recommendedName>
</protein>
<feature type="non-terminal residue" evidence="7">
    <location>
        <position position="267"/>
    </location>
</feature>
<evidence type="ECO:0000256" key="2">
    <source>
        <dbReference type="ARBA" id="ARBA00022723"/>
    </source>
</evidence>
<dbReference type="GO" id="GO:0000977">
    <property type="term" value="F:RNA polymerase II transcription regulatory region sequence-specific DNA binding"/>
    <property type="evidence" value="ECO:0007669"/>
    <property type="project" value="TreeGrafter"/>
</dbReference>
<dbReference type="Proteomes" id="UP000092321">
    <property type="component" value="Unassembled WGS sequence"/>
</dbReference>
<dbReference type="GO" id="GO:0046872">
    <property type="term" value="F:metal ion binding"/>
    <property type="evidence" value="ECO:0007669"/>
    <property type="project" value="UniProtKB-KW"/>
</dbReference>
<keyword evidence="3" id="KW-0805">Transcription regulation</keyword>
<feature type="non-terminal residue" evidence="7">
    <location>
        <position position="1"/>
    </location>
</feature>
<evidence type="ECO:0000256" key="3">
    <source>
        <dbReference type="ARBA" id="ARBA00023015"/>
    </source>
</evidence>
<dbReference type="PANTHER" id="PTHR31986">
    <property type="entry name" value="REGULATOR OF DRUG SENSITIVITY 2"/>
    <property type="match status" value="1"/>
</dbReference>
<comment type="subcellular location">
    <subcellularLocation>
        <location evidence="1">Nucleus</location>
    </subcellularLocation>
</comment>
<evidence type="ECO:0000256" key="1">
    <source>
        <dbReference type="ARBA" id="ARBA00004123"/>
    </source>
</evidence>
<reference evidence="8" key="1">
    <citation type="journal article" date="2016" name="Proc. Natl. Acad. Sci. U.S.A.">
        <title>Comparative genomics of biotechnologically important yeasts.</title>
        <authorList>
            <person name="Riley R."/>
            <person name="Haridas S."/>
            <person name="Wolfe K.H."/>
            <person name="Lopes M.R."/>
            <person name="Hittinger C.T."/>
            <person name="Goeker M."/>
            <person name="Salamov A.A."/>
            <person name="Wisecaver J.H."/>
            <person name="Long T.M."/>
            <person name="Calvey C.H."/>
            <person name="Aerts A.L."/>
            <person name="Barry K.W."/>
            <person name="Choi C."/>
            <person name="Clum A."/>
            <person name="Coughlan A.Y."/>
            <person name="Deshpande S."/>
            <person name="Douglass A.P."/>
            <person name="Hanson S.J."/>
            <person name="Klenk H.-P."/>
            <person name="LaButti K.M."/>
            <person name="Lapidus A."/>
            <person name="Lindquist E.A."/>
            <person name="Lipzen A.M."/>
            <person name="Meier-Kolthoff J.P."/>
            <person name="Ohm R.A."/>
            <person name="Otillar R.P."/>
            <person name="Pangilinan J.L."/>
            <person name="Peng Y."/>
            <person name="Rokas A."/>
            <person name="Rosa C.A."/>
            <person name="Scheuner C."/>
            <person name="Sibirny A.A."/>
            <person name="Slot J.C."/>
            <person name="Stielow J.B."/>
            <person name="Sun H."/>
            <person name="Kurtzman C.P."/>
            <person name="Blackwell M."/>
            <person name="Grigoriev I.V."/>
            <person name="Jeffries T.W."/>
        </authorList>
    </citation>
    <scope>NUCLEOTIDE SEQUENCE [LARGE SCALE GENOMIC DNA]</scope>
    <source>
        <strain evidence="8">NRRL Y-1626</strain>
    </source>
</reference>
<dbReference type="InterPro" id="IPR053045">
    <property type="entry name" value="Zinc_cluster_trans_reg"/>
</dbReference>
<dbReference type="EMBL" id="LXPE01000005">
    <property type="protein sequence ID" value="OBA28077.1"/>
    <property type="molecule type" value="Genomic_DNA"/>
</dbReference>